<dbReference type="RefSeq" id="XP_049315749.1">
    <property type="nucleotide sequence ID" value="XM_049459792.1"/>
</dbReference>
<organism evidence="2 4">
    <name type="scientific">Bactrocera dorsalis</name>
    <name type="common">Oriental fruit fly</name>
    <name type="synonym">Dacus dorsalis</name>
    <dbReference type="NCBI Taxonomy" id="27457"/>
    <lineage>
        <taxon>Eukaryota</taxon>
        <taxon>Metazoa</taxon>
        <taxon>Ecdysozoa</taxon>
        <taxon>Arthropoda</taxon>
        <taxon>Hexapoda</taxon>
        <taxon>Insecta</taxon>
        <taxon>Pterygota</taxon>
        <taxon>Neoptera</taxon>
        <taxon>Endopterygota</taxon>
        <taxon>Diptera</taxon>
        <taxon>Brachycera</taxon>
        <taxon>Muscomorpha</taxon>
        <taxon>Tephritoidea</taxon>
        <taxon>Tephritidae</taxon>
        <taxon>Bactrocera</taxon>
        <taxon>Bactrocera</taxon>
    </lineage>
</organism>
<dbReference type="Pfam" id="PF14291">
    <property type="entry name" value="DUF4371"/>
    <property type="match status" value="1"/>
</dbReference>
<dbReference type="Proteomes" id="UP001652620">
    <property type="component" value="Chromosome 3"/>
</dbReference>
<dbReference type="Proteomes" id="UP001652620">
    <property type="component" value="Chromosome 2"/>
</dbReference>
<evidence type="ECO:0000313" key="3">
    <source>
        <dbReference type="RefSeq" id="XP_049302014.1"/>
    </source>
</evidence>
<dbReference type="Proteomes" id="UP001652620">
    <property type="component" value="Chromosome 6"/>
</dbReference>
<feature type="domain" description="DUF4371" evidence="1">
    <location>
        <begin position="41"/>
        <end position="240"/>
    </location>
</feature>
<evidence type="ECO:0000259" key="1">
    <source>
        <dbReference type="Pfam" id="PF14291"/>
    </source>
</evidence>
<dbReference type="RefSeq" id="XP_049302014.1">
    <property type="nucleotide sequence ID" value="XM_049446057.1"/>
</dbReference>
<dbReference type="Proteomes" id="UP001652620">
    <property type="component" value="Chromosome 1"/>
</dbReference>
<evidence type="ECO:0000313" key="7">
    <source>
        <dbReference type="RefSeq" id="XP_049315749.1"/>
    </source>
</evidence>
<name>A0ABM3J3C6_BACDO</name>
<evidence type="ECO:0000313" key="8">
    <source>
        <dbReference type="RefSeq" id="XP_049316685.1"/>
    </source>
</evidence>
<dbReference type="InterPro" id="IPR025398">
    <property type="entry name" value="DUF4371"/>
</dbReference>
<evidence type="ECO:0000313" key="5">
    <source>
        <dbReference type="RefSeq" id="XP_049306161.1"/>
    </source>
</evidence>
<accession>A0ABM3J3C6</accession>
<dbReference type="PANTHER" id="PTHR45749">
    <property type="match status" value="1"/>
</dbReference>
<dbReference type="RefSeq" id="XP_049316685.1">
    <property type="nucleotide sequence ID" value="XM_049460728.1"/>
</dbReference>
<evidence type="ECO:0000313" key="6">
    <source>
        <dbReference type="RefSeq" id="XP_049308384.1"/>
    </source>
</evidence>
<sequence>MEGNDDWKHIVEAIERHETSKEHLHSCFVHRQWQLHGTLDEEQESIIKRENFFWRQVLTRLLDVTLILSICNLAFRGHKETVYGNDSGPKGNFLSIVELLAKYEPILQELLSKPKDQIKYLSPKIQNDLIAVLVQKVENALVNEIVTAPFYSILFDTTQDISKTDQLCELYRYCVIEKDENGTPKALVIKESFLRFHEDQTALAMSKQIIKSINGKSISLNKCRGQGYDGANTMKGTYGGIQKLIRDIEPNAVYVHCAAHNLNLVVNDAVKEVIEIQTLFETVQQIYNFFGHSIRRWNILSSFISDNKKGETVISSNSVTLKTMNPT</sequence>
<dbReference type="RefSeq" id="XP_049308384.1">
    <property type="nucleotide sequence ID" value="XM_049452427.1"/>
</dbReference>
<gene>
    <name evidence="4" type="primary">LOC125776269</name>
    <name evidence="3" type="synonym">LOC125775432</name>
    <name evidence="5" type="synonym">LOC125776681</name>
    <name evidence="6" type="synonym">LOC125777451</name>
    <name evidence="7" type="synonym">LOC125779150</name>
    <name evidence="8" type="synonym">LOC125779390</name>
</gene>
<evidence type="ECO:0000313" key="4">
    <source>
        <dbReference type="RefSeq" id="XP_049303725.1"/>
    </source>
</evidence>
<keyword evidence="2" id="KW-1185">Reference proteome</keyword>
<dbReference type="PANTHER" id="PTHR45749:SF37">
    <property type="entry name" value="OS05G0311600 PROTEIN"/>
    <property type="match status" value="1"/>
</dbReference>
<dbReference type="RefSeq" id="XP_049303725.1">
    <property type="nucleotide sequence ID" value="XM_049447768.1"/>
</dbReference>
<dbReference type="SUPFAM" id="SSF53098">
    <property type="entry name" value="Ribonuclease H-like"/>
    <property type="match status" value="1"/>
</dbReference>
<dbReference type="GeneID" id="125776269"/>
<evidence type="ECO:0000313" key="2">
    <source>
        <dbReference type="Proteomes" id="UP001652620"/>
    </source>
</evidence>
<dbReference type="InterPro" id="IPR012337">
    <property type="entry name" value="RNaseH-like_sf"/>
</dbReference>
<reference evidence="2 3" key="1">
    <citation type="submission" date="2025-05" db="UniProtKB">
        <authorList>
            <consortium name="RefSeq"/>
        </authorList>
    </citation>
    <scope>NUCLEOTIDE SEQUENCE [LARGE SCALE GENOMIC DNA]</scope>
    <source>
        <tissue evidence="3 4">Adult</tissue>
    </source>
</reference>
<dbReference type="RefSeq" id="XP_049306161.1">
    <property type="nucleotide sequence ID" value="XM_049450204.1"/>
</dbReference>
<protein>
    <submittedName>
        <fullName evidence="3 4">Zinc finger MYM-type protein 1-like</fullName>
    </submittedName>
</protein>
<proteinExistence type="predicted"/>